<dbReference type="InterPro" id="IPR043144">
    <property type="entry name" value="Mal/L-sulf/L-lact_DH-like_ah"/>
</dbReference>
<dbReference type="InterPro" id="IPR043143">
    <property type="entry name" value="Mal/L-sulf/L-lact_DH-like_NADP"/>
</dbReference>
<evidence type="ECO:0000256" key="2">
    <source>
        <dbReference type="ARBA" id="ARBA00023002"/>
    </source>
</evidence>
<dbReference type="Pfam" id="PF02615">
    <property type="entry name" value="Ldh_2"/>
    <property type="match status" value="1"/>
</dbReference>
<comment type="caution">
    <text evidence="3">The sequence shown here is derived from an EMBL/GenBank/DDBJ whole genome shotgun (WGS) entry which is preliminary data.</text>
</comment>
<name>X0SSX1_9ZZZZ</name>
<organism evidence="3">
    <name type="scientific">marine sediment metagenome</name>
    <dbReference type="NCBI Taxonomy" id="412755"/>
    <lineage>
        <taxon>unclassified sequences</taxon>
        <taxon>metagenomes</taxon>
        <taxon>ecological metagenomes</taxon>
    </lineage>
</organism>
<dbReference type="InterPro" id="IPR003767">
    <property type="entry name" value="Malate/L-lactate_DH-like"/>
</dbReference>
<dbReference type="PANTHER" id="PTHR11091:SF0">
    <property type="entry name" value="MALATE DEHYDROGENASE"/>
    <property type="match status" value="1"/>
</dbReference>
<dbReference type="GO" id="GO:0016491">
    <property type="term" value="F:oxidoreductase activity"/>
    <property type="evidence" value="ECO:0007669"/>
    <property type="project" value="UniProtKB-KW"/>
</dbReference>
<evidence type="ECO:0000313" key="3">
    <source>
        <dbReference type="EMBL" id="GAF78251.1"/>
    </source>
</evidence>
<keyword evidence="2" id="KW-0560">Oxidoreductase</keyword>
<gene>
    <name evidence="3" type="ORF">S01H1_08675</name>
</gene>
<accession>X0SSX1</accession>
<dbReference type="EMBL" id="BARS01004440">
    <property type="protein sequence ID" value="GAF78251.1"/>
    <property type="molecule type" value="Genomic_DNA"/>
</dbReference>
<evidence type="ECO:0000256" key="1">
    <source>
        <dbReference type="ARBA" id="ARBA00006056"/>
    </source>
</evidence>
<proteinExistence type="inferred from homology"/>
<protein>
    <recommendedName>
        <fullName evidence="4">Ldh family oxidoreductase</fullName>
    </recommendedName>
</protein>
<dbReference type="Gene3D" id="1.10.1530.10">
    <property type="match status" value="1"/>
</dbReference>
<feature type="non-terminal residue" evidence="3">
    <location>
        <position position="103"/>
    </location>
</feature>
<dbReference type="AlphaFoldDB" id="X0SSX1"/>
<dbReference type="PANTHER" id="PTHR11091">
    <property type="entry name" value="OXIDOREDUCTASE-RELATED"/>
    <property type="match status" value="1"/>
</dbReference>
<comment type="similarity">
    <text evidence="1">Belongs to the LDH2/MDH2 oxidoreductase family.</text>
</comment>
<evidence type="ECO:0008006" key="4">
    <source>
        <dbReference type="Google" id="ProtNLM"/>
    </source>
</evidence>
<dbReference type="InterPro" id="IPR036111">
    <property type="entry name" value="Mal/L-sulfo/L-lacto_DH-like_sf"/>
</dbReference>
<reference evidence="3" key="1">
    <citation type="journal article" date="2014" name="Front. Microbiol.">
        <title>High frequency of phylogenetically diverse reductive dehalogenase-homologous genes in deep subseafloor sedimentary metagenomes.</title>
        <authorList>
            <person name="Kawai M."/>
            <person name="Futagami T."/>
            <person name="Toyoda A."/>
            <person name="Takaki Y."/>
            <person name="Nishi S."/>
            <person name="Hori S."/>
            <person name="Arai W."/>
            <person name="Tsubouchi T."/>
            <person name="Morono Y."/>
            <person name="Uchiyama I."/>
            <person name="Ito T."/>
            <person name="Fujiyama A."/>
            <person name="Inagaki F."/>
            <person name="Takami H."/>
        </authorList>
    </citation>
    <scope>NUCLEOTIDE SEQUENCE</scope>
    <source>
        <strain evidence="3">Expedition CK06-06</strain>
    </source>
</reference>
<dbReference type="Gene3D" id="3.30.1370.60">
    <property type="entry name" value="Hypothetical oxidoreductase yiak, domain 2"/>
    <property type="match status" value="1"/>
</dbReference>
<dbReference type="SUPFAM" id="SSF89733">
    <property type="entry name" value="L-sulfolactate dehydrogenase-like"/>
    <property type="match status" value="1"/>
</dbReference>
<sequence length="103" mass="11409">MDMINIQSDRLKKIGTEIFKAQGMSDERASFIAETLVEASLTGHDSHGVSYYVRYSERIKDGFIDPEGEPAIAKETPTTALIDGRWAPGQITAFRAMETAVEK</sequence>